<comment type="caution">
    <text evidence="2">The sequence shown here is derived from an EMBL/GenBank/DDBJ whole genome shotgun (WGS) entry which is preliminary data.</text>
</comment>
<dbReference type="EMBL" id="JBFXLS010000017">
    <property type="protein sequence ID" value="KAL2829252.1"/>
    <property type="molecule type" value="Genomic_DNA"/>
</dbReference>
<feature type="compositionally biased region" description="Low complexity" evidence="1">
    <location>
        <begin position="145"/>
        <end position="161"/>
    </location>
</feature>
<feature type="compositionally biased region" description="Basic and acidic residues" evidence="1">
    <location>
        <begin position="180"/>
        <end position="192"/>
    </location>
</feature>
<accession>A0ABR4INA1</accession>
<proteinExistence type="predicted"/>
<dbReference type="Proteomes" id="UP001610335">
    <property type="component" value="Unassembled WGS sequence"/>
</dbReference>
<dbReference type="PANTHER" id="PTHR40644:SF1">
    <property type="entry name" value="UPF0653 PROTEIN C607.02C"/>
    <property type="match status" value="1"/>
</dbReference>
<feature type="region of interest" description="Disordered" evidence="1">
    <location>
        <begin position="264"/>
        <end position="336"/>
    </location>
</feature>
<evidence type="ECO:0000313" key="3">
    <source>
        <dbReference type="Proteomes" id="UP001610335"/>
    </source>
</evidence>
<evidence type="ECO:0000313" key="2">
    <source>
        <dbReference type="EMBL" id="KAL2829252.1"/>
    </source>
</evidence>
<gene>
    <name evidence="2" type="ORF">BDW59DRAFT_159243</name>
</gene>
<evidence type="ECO:0008006" key="4">
    <source>
        <dbReference type="Google" id="ProtNLM"/>
    </source>
</evidence>
<name>A0ABR4INA1_9EURO</name>
<evidence type="ECO:0000256" key="1">
    <source>
        <dbReference type="SAM" id="MobiDB-lite"/>
    </source>
</evidence>
<feature type="region of interest" description="Disordered" evidence="1">
    <location>
        <begin position="1"/>
        <end position="237"/>
    </location>
</feature>
<dbReference type="PANTHER" id="PTHR40644">
    <property type="entry name" value="UPF0653 PROTEIN C607.02C"/>
    <property type="match status" value="1"/>
</dbReference>
<organism evidence="2 3">
    <name type="scientific">Aspergillus cavernicola</name>
    <dbReference type="NCBI Taxonomy" id="176166"/>
    <lineage>
        <taxon>Eukaryota</taxon>
        <taxon>Fungi</taxon>
        <taxon>Dikarya</taxon>
        <taxon>Ascomycota</taxon>
        <taxon>Pezizomycotina</taxon>
        <taxon>Eurotiomycetes</taxon>
        <taxon>Eurotiomycetidae</taxon>
        <taxon>Eurotiales</taxon>
        <taxon>Aspergillaceae</taxon>
        <taxon>Aspergillus</taxon>
        <taxon>Aspergillus subgen. Nidulantes</taxon>
    </lineage>
</organism>
<feature type="compositionally biased region" description="Polar residues" evidence="1">
    <location>
        <begin position="96"/>
        <end position="109"/>
    </location>
</feature>
<reference evidence="2 3" key="1">
    <citation type="submission" date="2024-07" db="EMBL/GenBank/DDBJ databases">
        <title>Section-level genome sequencing and comparative genomics of Aspergillus sections Usti and Cavernicolus.</title>
        <authorList>
            <consortium name="Lawrence Berkeley National Laboratory"/>
            <person name="Nybo J.L."/>
            <person name="Vesth T.C."/>
            <person name="Theobald S."/>
            <person name="Frisvad J.C."/>
            <person name="Larsen T.O."/>
            <person name="Kjaerboelling I."/>
            <person name="Rothschild-Mancinelli K."/>
            <person name="Lyhne E.K."/>
            <person name="Kogle M.E."/>
            <person name="Barry K."/>
            <person name="Clum A."/>
            <person name="Na H."/>
            <person name="Ledsgaard L."/>
            <person name="Lin J."/>
            <person name="Lipzen A."/>
            <person name="Kuo A."/>
            <person name="Riley R."/>
            <person name="Mondo S."/>
            <person name="LaButti K."/>
            <person name="Haridas S."/>
            <person name="Pangalinan J."/>
            <person name="Salamov A.A."/>
            <person name="Simmons B.A."/>
            <person name="Magnuson J.K."/>
            <person name="Chen J."/>
            <person name="Drula E."/>
            <person name="Henrissat B."/>
            <person name="Wiebenga A."/>
            <person name="Lubbers R.J."/>
            <person name="Gomes A.C."/>
            <person name="Makela M.R."/>
            <person name="Stajich J."/>
            <person name="Grigoriev I.V."/>
            <person name="Mortensen U.H."/>
            <person name="De vries R.P."/>
            <person name="Baker S.E."/>
            <person name="Andersen M.R."/>
        </authorList>
    </citation>
    <scope>NUCLEOTIDE SEQUENCE [LARGE SCALE GENOMIC DNA]</scope>
    <source>
        <strain evidence="2 3">CBS 600.67</strain>
    </source>
</reference>
<protein>
    <recommendedName>
        <fullName evidence="4">Urease accessory protein UreD</fullName>
    </recommendedName>
</protein>
<feature type="compositionally biased region" description="Polar residues" evidence="1">
    <location>
        <begin position="198"/>
        <end position="209"/>
    </location>
</feature>
<keyword evidence="3" id="KW-1185">Reference proteome</keyword>
<sequence length="381" mass="42355">MPHKHKRRQNDTNTYDLPPTLIAKALPVRDPSTAGKGKTDGKGKSKRKNNGNPNQKFTSKKDTKKPPAKSNPNVGSRRKSALDDDTPRAFRRLMQFQEQNQAASGGKSNSNKRKRDGEDSSDDSEGDATLVVTRKSTTKKKKKVPSTATSTTPTPTQTQTETTEKKAATAATPKILPGEKLSDFAARVDREMPLSAMKRSSNPSASGDTTKSRDQRTTKHEKHLRRLQAQWREDDVRIKEREAAEREEREEDMDEQLQLWKKWEVDAGKKKKNPNANAGTNGKKKKGGGGGGGSEGGVDDDGPDPWAKLKKSRAAVNPFDVAQEPPQLKKPKEKFKVRGGAKVDVANVPASMGSLRRREELASERRNIVEEYRRLMAERRQ</sequence>